<dbReference type="OrthoDB" id="5835829at2759"/>
<dbReference type="InterPro" id="IPR050426">
    <property type="entry name" value="Glycosyltransferase_28"/>
</dbReference>
<sequence length="521" mass="56467">MAGPRKILFLCSSDYGQANVILATAYAILATGEAAADVELHVGSEHRMLPEVRNATRLADETLPSTAPHRIHFHGIEGISQFQAMMRPEAGIAQAWELPLPNFANAARFMRRFSYGAMPWEPAEIADIYPQVVEIIRAVGPDLTVVDPLHVPALTAAFNLGLKWTVLAPNTIKDFAVPLQPRAAALWKYPIIGSALPFPVPWRYVPMNAGLLLVLAFTMLTDTRLGEALKLLRGATGDASLRLLTLADLGVVSAPPPGVRLLCAMSEDLDYPFDVLPPHVTPCGPIVRPSRRLAEVDPALERWLARGPTVYVNLGTQFAVKPGEALEFALALRDLLDTAAAAEEEEEGPEGKHVAGQGKLQVLWKLKRKDGGGQAEWEGEWKPVHDALGAEISAGQVRITPWVEADPCAILQSGHVACSVHHGGANSHHEAVAAGVPQVLVPGWIDCYDFGNRVELNGVGVWANKGAAPRWERAELGDALKRVLVTERDGFRERARVLGARHPEQAGRDKAAGIILHILRE</sequence>
<comment type="caution">
    <text evidence="2">The sequence shown here is derived from an EMBL/GenBank/DDBJ whole genome shotgun (WGS) entry which is preliminary data.</text>
</comment>
<evidence type="ECO:0000313" key="3">
    <source>
        <dbReference type="Proteomes" id="UP000034680"/>
    </source>
</evidence>
<proteinExistence type="predicted"/>
<dbReference type="Pfam" id="PF06722">
    <property type="entry name" value="EryCIII-like_C"/>
    <property type="match status" value="1"/>
</dbReference>
<accession>A0A0G2FL66</accession>
<evidence type="ECO:0000313" key="2">
    <source>
        <dbReference type="EMBL" id="KKY35112.1"/>
    </source>
</evidence>
<dbReference type="EMBL" id="LCUC01000172">
    <property type="protein sequence ID" value="KKY35112.1"/>
    <property type="molecule type" value="Genomic_DNA"/>
</dbReference>
<dbReference type="Gene3D" id="3.40.50.2000">
    <property type="entry name" value="Glycogen Phosphorylase B"/>
    <property type="match status" value="1"/>
</dbReference>
<keyword evidence="3" id="KW-1185">Reference proteome</keyword>
<protein>
    <submittedName>
        <fullName evidence="2">Putative glycosyltransferase family 1 protein</fullName>
    </submittedName>
</protein>
<dbReference type="AlphaFoldDB" id="A0A0G2FL66"/>
<gene>
    <name evidence="2" type="ORF">UCDDA912_g04905</name>
</gene>
<dbReference type="STRING" id="1214573.A0A0G2FL66"/>
<dbReference type="SUPFAM" id="SSF53756">
    <property type="entry name" value="UDP-Glycosyltransferase/glycogen phosphorylase"/>
    <property type="match status" value="1"/>
</dbReference>
<keyword evidence="2" id="KW-0808">Transferase</keyword>
<dbReference type="InterPro" id="IPR010610">
    <property type="entry name" value="EryCIII-like_C"/>
</dbReference>
<feature type="domain" description="Erythromycin biosynthesis protein CIII-like C-terminal" evidence="1">
    <location>
        <begin position="397"/>
        <end position="495"/>
    </location>
</feature>
<reference evidence="2 3" key="1">
    <citation type="submission" date="2015-05" db="EMBL/GenBank/DDBJ databases">
        <title>Distinctive expansion of gene families associated with plant cell wall degradation and secondary metabolism in the genomes of grapevine trunk pathogens.</title>
        <authorList>
            <person name="Lawrence D.P."/>
            <person name="Travadon R."/>
            <person name="Rolshausen P.E."/>
            <person name="Baumgartner K."/>
        </authorList>
    </citation>
    <scope>NUCLEOTIDE SEQUENCE [LARGE SCALE GENOMIC DNA]</scope>
    <source>
        <strain evidence="2">DA912</strain>
    </source>
</reference>
<dbReference type="Proteomes" id="UP000034680">
    <property type="component" value="Unassembled WGS sequence"/>
</dbReference>
<organism evidence="2 3">
    <name type="scientific">Diaporthe ampelina</name>
    <dbReference type="NCBI Taxonomy" id="1214573"/>
    <lineage>
        <taxon>Eukaryota</taxon>
        <taxon>Fungi</taxon>
        <taxon>Dikarya</taxon>
        <taxon>Ascomycota</taxon>
        <taxon>Pezizomycotina</taxon>
        <taxon>Sordariomycetes</taxon>
        <taxon>Sordariomycetidae</taxon>
        <taxon>Diaporthales</taxon>
        <taxon>Diaporthaceae</taxon>
        <taxon>Diaporthe</taxon>
    </lineage>
</organism>
<dbReference type="PANTHER" id="PTHR48050">
    <property type="entry name" value="STEROL 3-BETA-GLUCOSYLTRANSFERASE"/>
    <property type="match status" value="1"/>
</dbReference>
<reference evidence="2 3" key="2">
    <citation type="submission" date="2015-05" db="EMBL/GenBank/DDBJ databases">
        <authorList>
            <person name="Morales-Cruz A."/>
            <person name="Amrine K.C."/>
            <person name="Cantu D."/>
        </authorList>
    </citation>
    <scope>NUCLEOTIDE SEQUENCE [LARGE SCALE GENOMIC DNA]</scope>
    <source>
        <strain evidence="2">DA912</strain>
    </source>
</reference>
<dbReference type="PANTHER" id="PTHR48050:SF13">
    <property type="entry name" value="STEROL 3-BETA-GLUCOSYLTRANSFERASE UGT80A2"/>
    <property type="match status" value="1"/>
</dbReference>
<name>A0A0G2FL66_9PEZI</name>
<evidence type="ECO:0000259" key="1">
    <source>
        <dbReference type="Pfam" id="PF06722"/>
    </source>
</evidence>
<dbReference type="GO" id="GO:0016757">
    <property type="term" value="F:glycosyltransferase activity"/>
    <property type="evidence" value="ECO:0007669"/>
    <property type="project" value="UniProtKB-ARBA"/>
</dbReference>